<evidence type="ECO:0000313" key="9">
    <source>
        <dbReference type="RefSeq" id="XP_014681908.1"/>
    </source>
</evidence>
<dbReference type="InterPro" id="IPR006545">
    <property type="entry name" value="EYA_dom"/>
</dbReference>
<keyword evidence="8" id="KW-1185">Reference proteome</keyword>
<keyword evidence="7" id="KW-0804">Transcription</keyword>
<evidence type="ECO:0000256" key="1">
    <source>
        <dbReference type="ARBA" id="ARBA00010501"/>
    </source>
</evidence>
<dbReference type="NCBIfam" id="TIGR01658">
    <property type="entry name" value="EYA-cons_domain"/>
    <property type="match status" value="1"/>
</dbReference>
<dbReference type="RefSeq" id="XP_014681908.1">
    <property type="nucleotide sequence ID" value="XM_014826422.1"/>
</dbReference>
<comment type="catalytic activity">
    <reaction evidence="6 7">
        <text>O-phospho-L-tyrosyl-[protein] + H2O = L-tyrosyl-[protein] + phosphate</text>
        <dbReference type="Rhea" id="RHEA:10684"/>
        <dbReference type="Rhea" id="RHEA-COMP:10136"/>
        <dbReference type="Rhea" id="RHEA-COMP:20101"/>
        <dbReference type="ChEBI" id="CHEBI:15377"/>
        <dbReference type="ChEBI" id="CHEBI:43474"/>
        <dbReference type="ChEBI" id="CHEBI:46858"/>
        <dbReference type="ChEBI" id="CHEBI:61978"/>
        <dbReference type="EC" id="3.1.3.48"/>
    </reaction>
</comment>
<evidence type="ECO:0000256" key="7">
    <source>
        <dbReference type="RuleBase" id="RU362036"/>
    </source>
</evidence>
<organism evidence="8 9">
    <name type="scientific">Priapulus caudatus</name>
    <name type="common">Priapulid worm</name>
    <dbReference type="NCBI Taxonomy" id="37621"/>
    <lineage>
        <taxon>Eukaryota</taxon>
        <taxon>Metazoa</taxon>
        <taxon>Ecdysozoa</taxon>
        <taxon>Scalidophora</taxon>
        <taxon>Priapulida</taxon>
        <taxon>Priapulimorpha</taxon>
        <taxon>Priapulimorphida</taxon>
        <taxon>Priapulidae</taxon>
        <taxon>Priapulus</taxon>
    </lineage>
</organism>
<evidence type="ECO:0000256" key="6">
    <source>
        <dbReference type="ARBA" id="ARBA00051722"/>
    </source>
</evidence>
<dbReference type="Proteomes" id="UP000695022">
    <property type="component" value="Unplaced"/>
</dbReference>
<evidence type="ECO:0000256" key="5">
    <source>
        <dbReference type="ARBA" id="ARBA00022912"/>
    </source>
</evidence>
<reference evidence="9" key="1">
    <citation type="submission" date="2025-08" db="UniProtKB">
        <authorList>
            <consortium name="RefSeq"/>
        </authorList>
    </citation>
    <scope>IDENTIFICATION</scope>
</reference>
<gene>
    <name evidence="9" type="primary">LOC106821556</name>
</gene>
<proteinExistence type="inferred from homology"/>
<dbReference type="PANTHER" id="PTHR10190">
    <property type="entry name" value="EYES ABSENT"/>
    <property type="match status" value="1"/>
</dbReference>
<protein>
    <recommendedName>
        <fullName evidence="7">Eyes absent homolog</fullName>
        <ecNumber evidence="7">3.1.3.48</ecNumber>
    </recommendedName>
</protein>
<dbReference type="EC" id="3.1.3.48" evidence="7"/>
<dbReference type="Gene3D" id="3.40.50.12350">
    <property type="match status" value="1"/>
</dbReference>
<accession>A0ABM1FBT7</accession>
<dbReference type="InterPro" id="IPR038102">
    <property type="entry name" value="EYA_dom_sf"/>
</dbReference>
<keyword evidence="7" id="KW-0805">Transcription regulation</keyword>
<comment type="cofactor">
    <cofactor evidence="7">
        <name>Mg(2+)</name>
        <dbReference type="ChEBI" id="CHEBI:18420"/>
    </cofactor>
    <text evidence="7">Binds 1 Mg(2+) ion per subunit.</text>
</comment>
<name>A0ABM1FBT7_PRICU</name>
<dbReference type="SFLD" id="SFLDG01129">
    <property type="entry name" value="C1.5:_HAD__Beta-PGM__Phosphata"/>
    <property type="match status" value="1"/>
</dbReference>
<dbReference type="PANTHER" id="PTHR10190:SF16">
    <property type="entry name" value="DEVELOPMENTAL PROTEIN EYES ABSENT"/>
    <property type="match status" value="1"/>
</dbReference>
<evidence type="ECO:0000256" key="2">
    <source>
        <dbReference type="ARBA" id="ARBA00022723"/>
    </source>
</evidence>
<comment type="similarity">
    <text evidence="1 7">Belongs to the HAD-like hydrolase superfamily. EYA family.</text>
</comment>
<evidence type="ECO:0000256" key="4">
    <source>
        <dbReference type="ARBA" id="ARBA00022842"/>
    </source>
</evidence>
<sequence>MNNQAAAATTRPSWETEAYDDTCCAHADRSIPEGDTTGEEQIAERHNALVLQRWAPGGAGVGTGVARGQRTVFIWDLDETIIIFHSLITGSFARKYDKDVVKATELGKQMEELLFRVLVTYFFYYDLSSTTYQHISDILNAESKDDSLLSYSAPFAWGYNTMHSRSSSSLASPPGGDDERWLAARYRKVETLYVAHQHDTAALLGPNLRKNWRQLQENIESFSERWLDVARTCLSVIGARLNCENVIVTSTRLLPALAKLLLYDFGAFFPIENVYSAAETGKKACFERISLRFGRAANYLVLGNGKEEEAAATQLGIPHWKIACRYNLEMLYRALDANVM</sequence>
<keyword evidence="4 7" id="KW-0460">Magnesium</keyword>
<dbReference type="SFLD" id="SFLDS00003">
    <property type="entry name" value="Haloacid_Dehalogenase"/>
    <property type="match status" value="1"/>
</dbReference>
<evidence type="ECO:0000256" key="3">
    <source>
        <dbReference type="ARBA" id="ARBA00022801"/>
    </source>
</evidence>
<dbReference type="InterPro" id="IPR028472">
    <property type="entry name" value="EYA"/>
</dbReference>
<keyword evidence="3 7" id="KW-0378">Hydrolase</keyword>
<keyword evidence="5 7" id="KW-0904">Protein phosphatase</keyword>
<evidence type="ECO:0000313" key="8">
    <source>
        <dbReference type="Proteomes" id="UP000695022"/>
    </source>
</evidence>
<dbReference type="GeneID" id="106821556"/>
<keyword evidence="2 7" id="KW-0479">Metal-binding</keyword>